<sequence length="109" mass="12467">MVNSLRLVRYVSPSGSVVIPLLISHEFKQFWFDMYEVDYGSKVMIGDGSVYRVEGTGTIKVKMHDSVVRTLGMVRYISNLKKNLIFLSTFDKNDYSYKAMRGKLIISEG</sequence>
<dbReference type="Pfam" id="PF22936">
    <property type="entry name" value="Pol_BBD"/>
    <property type="match status" value="1"/>
</dbReference>
<evidence type="ECO:0000259" key="1">
    <source>
        <dbReference type="Pfam" id="PF22936"/>
    </source>
</evidence>
<dbReference type="AlphaFoldDB" id="A0A4Y1QL25"/>
<dbReference type="InterPro" id="IPR054722">
    <property type="entry name" value="PolX-like_BBD"/>
</dbReference>
<name>A0A4Y1QL25_PRUDU</name>
<feature type="domain" description="Retrovirus-related Pol polyprotein from transposon TNT 1-94-like beta-barrel" evidence="1">
    <location>
        <begin position="30"/>
        <end position="95"/>
    </location>
</feature>
<reference evidence="2" key="1">
    <citation type="journal article" date="2019" name="Science">
        <title>Mutation of a bHLH transcription factor allowed almond domestication.</title>
        <authorList>
            <person name="Sanchez-Perez R."/>
            <person name="Pavan S."/>
            <person name="Mazzeo R."/>
            <person name="Moldovan C."/>
            <person name="Aiese Cigliano R."/>
            <person name="Del Cueto J."/>
            <person name="Ricciardi F."/>
            <person name="Lotti C."/>
            <person name="Ricciardi L."/>
            <person name="Dicenta F."/>
            <person name="Lopez-Marques R.L."/>
            <person name="Lindberg Moller B."/>
        </authorList>
    </citation>
    <scope>NUCLEOTIDE SEQUENCE</scope>
</reference>
<proteinExistence type="predicted"/>
<organism evidence="2">
    <name type="scientific">Prunus dulcis</name>
    <name type="common">Almond</name>
    <name type="synonym">Amygdalus dulcis</name>
    <dbReference type="NCBI Taxonomy" id="3755"/>
    <lineage>
        <taxon>Eukaryota</taxon>
        <taxon>Viridiplantae</taxon>
        <taxon>Streptophyta</taxon>
        <taxon>Embryophyta</taxon>
        <taxon>Tracheophyta</taxon>
        <taxon>Spermatophyta</taxon>
        <taxon>Magnoliopsida</taxon>
        <taxon>eudicotyledons</taxon>
        <taxon>Gunneridae</taxon>
        <taxon>Pentapetalae</taxon>
        <taxon>rosids</taxon>
        <taxon>fabids</taxon>
        <taxon>Rosales</taxon>
        <taxon>Rosaceae</taxon>
        <taxon>Amygdaloideae</taxon>
        <taxon>Amygdaleae</taxon>
        <taxon>Prunus</taxon>
    </lineage>
</organism>
<dbReference type="EMBL" id="AP019297">
    <property type="protein sequence ID" value="BBG92529.1"/>
    <property type="molecule type" value="Genomic_DNA"/>
</dbReference>
<accession>A0A4Y1QL25</accession>
<gene>
    <name evidence="2" type="ORF">Prudu_000290</name>
</gene>
<evidence type="ECO:0000313" key="2">
    <source>
        <dbReference type="EMBL" id="BBG92529.1"/>
    </source>
</evidence>
<protein>
    <recommendedName>
        <fullName evidence="1">Retrovirus-related Pol polyprotein from transposon TNT 1-94-like beta-barrel domain-containing protein</fullName>
    </recommendedName>
</protein>